<reference evidence="6" key="1">
    <citation type="submission" date="2024-02" db="EMBL/GenBank/DDBJ databases">
        <authorList>
            <consortium name="ELIXIR-Norway"/>
            <consortium name="Elixir Norway"/>
        </authorList>
    </citation>
    <scope>NUCLEOTIDE SEQUENCE</scope>
</reference>
<comment type="subcellular location">
    <subcellularLocation>
        <location evidence="1">Periplasm</location>
    </subcellularLocation>
</comment>
<evidence type="ECO:0000256" key="2">
    <source>
        <dbReference type="ARBA" id="ARBA00022448"/>
    </source>
</evidence>
<organism evidence="6 7">
    <name type="scientific">Sphagnum jensenii</name>
    <dbReference type="NCBI Taxonomy" id="128206"/>
    <lineage>
        <taxon>Eukaryota</taxon>
        <taxon>Viridiplantae</taxon>
        <taxon>Streptophyta</taxon>
        <taxon>Embryophyta</taxon>
        <taxon>Bryophyta</taxon>
        <taxon>Sphagnophytina</taxon>
        <taxon>Sphagnopsida</taxon>
        <taxon>Sphagnales</taxon>
        <taxon>Sphagnaceae</taxon>
        <taxon>Sphagnum</taxon>
    </lineage>
</organism>
<sequence length="793" mass="86784">MSNLQAAASGLWRAEETASAAAPGKWIPSCAYNGFRVSRINNRAKTLFIHTRVFSDLSLNHRHQCRGFRCKSSCSVSAMTIASSSSEKSCEEEESSSSSGSSHQCGAESKETEVVLAQAYEANDLITTTTTASSLFQRHATAKTSSSIEDGKRNAAGFEKTDLFGHGIAKLQLLGVAVVLSFGMGAGAASASILGLKLSSKGKPLPCFASVSSVVSEDILKEKERGGASLNSVRISEVPSVEGLEKDRSDKEPQVAEEEGGGKRGGDQGSPALQQDTMENEDGNRSATREETQAEEFNGKEEFTDEDDEDEDLDDEEDDDDDGDDQFPPLKELEDLDEDRELRIAAAAAAAASELSGNGDIQIDEGGEDRPVTEEELMYEEWKSQPYALTVPLRIVGLRGSVPPIWLKEFLMSQGKNAKLAVEFKGSLSDILADMAASMEKQNLTPRSAMAADLVTVGDSWLATAVQGGLIEPIKNAEQFEWFQRLDSKWKTLLRRDAEGMIDPQGPIWGVPYRWGSFLIAYRRDKLERNGIPPIKDWKDLFRPELAGKVAMVDSPREVVGAVLKSLGASYNTKDFDKEVPGGREAVKERFHALQKQVRLFDDVEYMKAMSAGDVWVAVGWSSDVFPFAKRALNITVIAPESGTSLWADLWSIPATTSIRSEKVGGRVRGPSPLAFQWLDFCLQPARAETFKKKDVFVGASPLYLSQGTEVKLEANNNHGGNIETNIVDGMPPIDIVAKSEFLEPLSEKAIEDYHWLLSHPVEVQGWPNGLVGLMKQFFQSCSQWARTRAIRS</sequence>
<evidence type="ECO:0000313" key="7">
    <source>
        <dbReference type="Proteomes" id="UP001497444"/>
    </source>
</evidence>
<dbReference type="SUPFAM" id="SSF53850">
    <property type="entry name" value="Periplasmic binding protein-like II"/>
    <property type="match status" value="1"/>
</dbReference>
<evidence type="ECO:0000313" key="6">
    <source>
        <dbReference type="EMBL" id="CAK9275978.1"/>
    </source>
</evidence>
<dbReference type="EMBL" id="OZ020102">
    <property type="protein sequence ID" value="CAK9275978.1"/>
    <property type="molecule type" value="Genomic_DNA"/>
</dbReference>
<keyword evidence="3" id="KW-0732">Signal</keyword>
<name>A0ABP0XA19_9BRYO</name>
<protein>
    <submittedName>
        <fullName evidence="6">Uncharacterized protein</fullName>
    </submittedName>
</protein>
<feature type="compositionally biased region" description="Basic and acidic residues" evidence="5">
    <location>
        <begin position="243"/>
        <end position="266"/>
    </location>
</feature>
<dbReference type="PANTHER" id="PTHR30222:SF17">
    <property type="entry name" value="SPERMIDINE_PUTRESCINE-BINDING PERIPLASMIC PROTEIN"/>
    <property type="match status" value="1"/>
</dbReference>
<feature type="region of interest" description="Disordered" evidence="5">
    <location>
        <begin position="87"/>
        <end position="107"/>
    </location>
</feature>
<feature type="region of interest" description="Disordered" evidence="5">
    <location>
        <begin position="239"/>
        <end position="337"/>
    </location>
</feature>
<dbReference type="Pfam" id="PF13343">
    <property type="entry name" value="SBP_bac_6"/>
    <property type="match status" value="1"/>
</dbReference>
<evidence type="ECO:0000256" key="3">
    <source>
        <dbReference type="ARBA" id="ARBA00022729"/>
    </source>
</evidence>
<evidence type="ECO:0000256" key="5">
    <source>
        <dbReference type="SAM" id="MobiDB-lite"/>
    </source>
</evidence>
<proteinExistence type="predicted"/>
<feature type="region of interest" description="Disordered" evidence="5">
    <location>
        <begin position="350"/>
        <end position="372"/>
    </location>
</feature>
<keyword evidence="4" id="KW-0574">Periplasm</keyword>
<dbReference type="PRINTS" id="PR00909">
    <property type="entry name" value="SPERMDNBNDNG"/>
</dbReference>
<evidence type="ECO:0000256" key="1">
    <source>
        <dbReference type="ARBA" id="ARBA00004418"/>
    </source>
</evidence>
<dbReference type="InterPro" id="IPR001188">
    <property type="entry name" value="Sperm_putr-bd"/>
</dbReference>
<gene>
    <name evidence="6" type="ORF">CSSPJE1EN1_LOCUS21456</name>
</gene>
<feature type="compositionally biased region" description="Basic and acidic residues" evidence="5">
    <location>
        <begin position="282"/>
        <end position="302"/>
    </location>
</feature>
<dbReference type="CDD" id="cd13661">
    <property type="entry name" value="PBP2_PotD_PotF_like_1"/>
    <property type="match status" value="1"/>
</dbReference>
<dbReference type="Gene3D" id="3.40.190.10">
    <property type="entry name" value="Periplasmic binding protein-like II"/>
    <property type="match status" value="1"/>
</dbReference>
<accession>A0ABP0XA19</accession>
<keyword evidence="2" id="KW-0813">Transport</keyword>
<dbReference type="Proteomes" id="UP001497444">
    <property type="component" value="Chromosome 7"/>
</dbReference>
<keyword evidence="7" id="KW-1185">Reference proteome</keyword>
<dbReference type="PANTHER" id="PTHR30222">
    <property type="entry name" value="SPERMIDINE/PUTRESCINE-BINDING PERIPLASMIC PROTEIN"/>
    <property type="match status" value="1"/>
</dbReference>
<feature type="compositionally biased region" description="Acidic residues" evidence="5">
    <location>
        <begin position="303"/>
        <end position="325"/>
    </location>
</feature>
<evidence type="ECO:0000256" key="4">
    <source>
        <dbReference type="ARBA" id="ARBA00022764"/>
    </source>
</evidence>